<evidence type="ECO:0000313" key="3">
    <source>
        <dbReference type="Proteomes" id="UP001597389"/>
    </source>
</evidence>
<dbReference type="InterPro" id="IPR030395">
    <property type="entry name" value="GP_PDE_dom"/>
</dbReference>
<dbReference type="SUPFAM" id="SSF51695">
    <property type="entry name" value="PLC-like phosphodiesterases"/>
    <property type="match status" value="1"/>
</dbReference>
<dbReference type="PANTHER" id="PTHR46211">
    <property type="entry name" value="GLYCEROPHOSPHORYL DIESTER PHOSPHODIESTERASE"/>
    <property type="match status" value="1"/>
</dbReference>
<dbReference type="EMBL" id="JBHUJB010000061">
    <property type="protein sequence ID" value="MFD2159925.1"/>
    <property type="molecule type" value="Genomic_DNA"/>
</dbReference>
<dbReference type="PROSITE" id="PS51704">
    <property type="entry name" value="GP_PDE"/>
    <property type="match status" value="1"/>
</dbReference>
<dbReference type="InterPro" id="IPR017946">
    <property type="entry name" value="PLC-like_Pdiesterase_TIM-brl"/>
</dbReference>
<dbReference type="Gene3D" id="3.20.20.190">
    <property type="entry name" value="Phosphatidylinositol (PI) phosphodiesterase"/>
    <property type="match status" value="1"/>
</dbReference>
<dbReference type="RefSeq" id="WP_377088876.1">
    <property type="nucleotide sequence ID" value="NZ_JBHSJL010000014.1"/>
</dbReference>
<proteinExistence type="predicted"/>
<dbReference type="Pfam" id="PF03009">
    <property type="entry name" value="GDPD"/>
    <property type="match status" value="1"/>
</dbReference>
<organism evidence="2 3">
    <name type="scientific">Rubritalea tangerina</name>
    <dbReference type="NCBI Taxonomy" id="430798"/>
    <lineage>
        <taxon>Bacteria</taxon>
        <taxon>Pseudomonadati</taxon>
        <taxon>Verrucomicrobiota</taxon>
        <taxon>Verrucomicrobiia</taxon>
        <taxon>Verrucomicrobiales</taxon>
        <taxon>Rubritaleaceae</taxon>
        <taxon>Rubritalea</taxon>
    </lineage>
</organism>
<protein>
    <submittedName>
        <fullName evidence="2">Glycerophosphodiester phosphodiesterase</fullName>
    </submittedName>
</protein>
<feature type="domain" description="GP-PDE" evidence="1">
    <location>
        <begin position="7"/>
        <end position="231"/>
    </location>
</feature>
<reference evidence="3" key="1">
    <citation type="journal article" date="2019" name="Int. J. Syst. Evol. Microbiol.">
        <title>The Global Catalogue of Microorganisms (GCM) 10K type strain sequencing project: providing services to taxonomists for standard genome sequencing and annotation.</title>
        <authorList>
            <consortium name="The Broad Institute Genomics Platform"/>
            <consortium name="The Broad Institute Genome Sequencing Center for Infectious Disease"/>
            <person name="Wu L."/>
            <person name="Ma J."/>
        </authorList>
    </citation>
    <scope>NUCLEOTIDE SEQUENCE [LARGE SCALE GENOMIC DNA]</scope>
    <source>
        <strain evidence="3">CCUG 57942</strain>
    </source>
</reference>
<dbReference type="PANTHER" id="PTHR46211:SF14">
    <property type="entry name" value="GLYCEROPHOSPHODIESTER PHOSPHODIESTERASE"/>
    <property type="match status" value="1"/>
</dbReference>
<comment type="caution">
    <text evidence="2">The sequence shown here is derived from an EMBL/GenBank/DDBJ whole genome shotgun (WGS) entry which is preliminary data.</text>
</comment>
<sequence length="239" mass="26461">MNEKLPLMVIGHRGCVGRAAENTLAAVKLAIEQGCRWVEVDVHLLGERLVVIHDERVDRTTDGVGCIGDLGLDRLRELDAGGGEKVPFIEEVLDVCEGKVGVNIELKGKGVAEAVVNMLEGRRWEDEVIVSSFDWEMLKRVREMHDSVPIAVLFSKAREWEGAIQQALSLGARWVNPSLRALDKGWVRYAQGEGLMVAVYTVRGTGDLRKVIDSEADACFVDDPKMVMEALWNGYDMDG</sequence>
<evidence type="ECO:0000259" key="1">
    <source>
        <dbReference type="PROSITE" id="PS51704"/>
    </source>
</evidence>
<name>A0ABW4ZE03_9BACT</name>
<evidence type="ECO:0000313" key="2">
    <source>
        <dbReference type="EMBL" id="MFD2159925.1"/>
    </source>
</evidence>
<keyword evidence="3" id="KW-1185">Reference proteome</keyword>
<gene>
    <name evidence="2" type="ORF">ACFSW8_13540</name>
</gene>
<dbReference type="Proteomes" id="UP001597389">
    <property type="component" value="Unassembled WGS sequence"/>
</dbReference>
<accession>A0ABW4ZE03</accession>